<accession>A0A917QEG8</accession>
<evidence type="ECO:0000313" key="1">
    <source>
        <dbReference type="EMBL" id="GGK47610.1"/>
    </source>
</evidence>
<dbReference type="PANTHER" id="PTHR31891">
    <property type="entry name" value="FORMAMIDASE C869.04-RELATED"/>
    <property type="match status" value="1"/>
</dbReference>
<organism evidence="1 2">
    <name type="scientific">Salinarimonas ramus</name>
    <dbReference type="NCBI Taxonomy" id="690164"/>
    <lineage>
        <taxon>Bacteria</taxon>
        <taxon>Pseudomonadati</taxon>
        <taxon>Pseudomonadota</taxon>
        <taxon>Alphaproteobacteria</taxon>
        <taxon>Hyphomicrobiales</taxon>
        <taxon>Salinarimonadaceae</taxon>
        <taxon>Salinarimonas</taxon>
    </lineage>
</organism>
<keyword evidence="2" id="KW-1185">Reference proteome</keyword>
<dbReference type="Proteomes" id="UP000600449">
    <property type="component" value="Unassembled WGS sequence"/>
</dbReference>
<dbReference type="Pfam" id="PF03069">
    <property type="entry name" value="FmdA_AmdA"/>
    <property type="match status" value="2"/>
</dbReference>
<proteinExistence type="predicted"/>
<dbReference type="SUPFAM" id="SSF141130">
    <property type="entry name" value="Acetamidase/Formamidase-like"/>
    <property type="match status" value="1"/>
</dbReference>
<reference evidence="1 2" key="1">
    <citation type="journal article" date="2014" name="Int. J. Syst. Evol. Microbiol.">
        <title>Complete genome sequence of Corynebacterium casei LMG S-19264T (=DSM 44701T), isolated from a smear-ripened cheese.</title>
        <authorList>
            <consortium name="US DOE Joint Genome Institute (JGI-PGF)"/>
            <person name="Walter F."/>
            <person name="Albersmeier A."/>
            <person name="Kalinowski J."/>
            <person name="Ruckert C."/>
        </authorList>
    </citation>
    <scope>NUCLEOTIDE SEQUENCE [LARGE SCALE GENOMIC DNA]</scope>
    <source>
        <strain evidence="1 2">CGMCC 1.9161</strain>
    </source>
</reference>
<dbReference type="InterPro" id="IPR004304">
    <property type="entry name" value="FmdA_AmdA"/>
</dbReference>
<dbReference type="PANTHER" id="PTHR31891:SF1">
    <property type="entry name" value="FORMAMIDASE C869.04-RELATED"/>
    <property type="match status" value="1"/>
</dbReference>
<sequence length="334" mass="35319">MSARHHLQASAGTCHCGFFDASLPPTLTVASGDVVTIDTLTGTIAMLAHAPGHTPPELEAVRREAPSFPAPHILTGPIAVAGAEPGDLLEVRILDVALRQDWGFNLVRPLGGTLPDDFPDERLLIVPIDREAMTATLPFGVTVPLSPFFGIMGVAPPRTWGRVTSVVPRAHGGNIDNKELVAGTSLFLPVHVAGALFSCGDGHGVQGDGEVCLTALETALTGTFQLVLHKAEASSVAHLAAPRATTRTHLVTMGFDPDLDRAMEIALRDMIAWLSTAPGSRTDGTRETDHAFDGWGLSPIDAYSLCSLCADFRVTQTVNGAKGVHGMIRRDLRP</sequence>
<gene>
    <name evidence="1" type="ORF">GCM10011322_38310</name>
</gene>
<dbReference type="AlphaFoldDB" id="A0A917QEG8"/>
<protein>
    <submittedName>
        <fullName evidence="1">Amidase</fullName>
    </submittedName>
</protein>
<dbReference type="Gene3D" id="3.10.28.20">
    <property type="entry name" value="Acetamidase/Formamidase-like domains"/>
    <property type="match status" value="1"/>
</dbReference>
<name>A0A917QEG8_9HYPH</name>
<dbReference type="GO" id="GO:0016811">
    <property type="term" value="F:hydrolase activity, acting on carbon-nitrogen (but not peptide) bonds, in linear amides"/>
    <property type="evidence" value="ECO:0007669"/>
    <property type="project" value="InterPro"/>
</dbReference>
<comment type="caution">
    <text evidence="1">The sequence shown here is derived from an EMBL/GenBank/DDBJ whole genome shotgun (WGS) entry which is preliminary data.</text>
</comment>
<evidence type="ECO:0000313" key="2">
    <source>
        <dbReference type="Proteomes" id="UP000600449"/>
    </source>
</evidence>
<dbReference type="EMBL" id="BMMF01000012">
    <property type="protein sequence ID" value="GGK47610.1"/>
    <property type="molecule type" value="Genomic_DNA"/>
</dbReference>
<dbReference type="RefSeq" id="WP_188914857.1">
    <property type="nucleotide sequence ID" value="NZ_BMMF01000012.1"/>
</dbReference>
<dbReference type="Gene3D" id="2.60.120.580">
    <property type="entry name" value="Acetamidase/Formamidase-like domains"/>
    <property type="match status" value="2"/>
</dbReference>